<comment type="caution">
    <text evidence="2">The sequence shown here is derived from an EMBL/GenBank/DDBJ whole genome shotgun (WGS) entry which is preliminary data.</text>
</comment>
<protein>
    <submittedName>
        <fullName evidence="2">Uncharacterized protein</fullName>
    </submittedName>
</protein>
<keyword evidence="3" id="KW-1185">Reference proteome</keyword>
<proteinExistence type="predicted"/>
<feature type="compositionally biased region" description="Basic and acidic residues" evidence="1">
    <location>
        <begin position="265"/>
        <end position="299"/>
    </location>
</feature>
<feature type="region of interest" description="Disordered" evidence="1">
    <location>
        <begin position="253"/>
        <end position="305"/>
    </location>
</feature>
<evidence type="ECO:0000256" key="1">
    <source>
        <dbReference type="SAM" id="MobiDB-lite"/>
    </source>
</evidence>
<dbReference type="AlphaFoldDB" id="A0A8X7V9Y5"/>
<accession>A0A8X7V9Y5</accession>
<dbReference type="EMBL" id="JAAMPC010000006">
    <property type="protein sequence ID" value="KAG2306796.1"/>
    <property type="molecule type" value="Genomic_DNA"/>
</dbReference>
<gene>
    <name evidence="2" type="ORF">Bca52824_026544</name>
</gene>
<evidence type="ECO:0000313" key="3">
    <source>
        <dbReference type="Proteomes" id="UP000886595"/>
    </source>
</evidence>
<organism evidence="2 3">
    <name type="scientific">Brassica carinata</name>
    <name type="common">Ethiopian mustard</name>
    <name type="synonym">Abyssinian cabbage</name>
    <dbReference type="NCBI Taxonomy" id="52824"/>
    <lineage>
        <taxon>Eukaryota</taxon>
        <taxon>Viridiplantae</taxon>
        <taxon>Streptophyta</taxon>
        <taxon>Embryophyta</taxon>
        <taxon>Tracheophyta</taxon>
        <taxon>Spermatophyta</taxon>
        <taxon>Magnoliopsida</taxon>
        <taxon>eudicotyledons</taxon>
        <taxon>Gunneridae</taxon>
        <taxon>Pentapetalae</taxon>
        <taxon>rosids</taxon>
        <taxon>malvids</taxon>
        <taxon>Brassicales</taxon>
        <taxon>Brassicaceae</taxon>
        <taxon>Brassiceae</taxon>
        <taxon>Brassica</taxon>
    </lineage>
</organism>
<dbReference type="OrthoDB" id="10371367at2759"/>
<feature type="compositionally biased region" description="Polar residues" evidence="1">
    <location>
        <begin position="130"/>
        <end position="150"/>
    </location>
</feature>
<dbReference type="Proteomes" id="UP000886595">
    <property type="component" value="Unassembled WGS sequence"/>
</dbReference>
<feature type="region of interest" description="Disordered" evidence="1">
    <location>
        <begin position="1"/>
        <end position="50"/>
    </location>
</feature>
<sequence length="334" mass="36648">MVVEEETGGDETTCSGGGGGATIKTQKEVNTSEVEAAATGKGSSEEEDRKDLEGNVTLFSILSALENLSRKFDHIDSQLLTRLDRNRPLVDQKTIDDMVKASVEERMIVLGVGKIPEKNDKLSIVGEEQSFSLPSPQQKTQQKSVNSPTLAKTPELSKTLGLVFAPKKNFAKELDRDTGVKGTLAEEFGSGVATPAKAPELVFIYVSSAKATKDAKDAQDAKGKAYGRCCRVKRIVKEEYAADKKKVEQAEAALKKKKKKKVDARKKQAELKKQEAEAKNKKAEVKKQEVKAKKKEAELKKKKMTPPRANVIRVLVKDEEDRAETAKMTVTLNT</sequence>
<feature type="region of interest" description="Disordered" evidence="1">
    <location>
        <begin position="130"/>
        <end position="151"/>
    </location>
</feature>
<evidence type="ECO:0000313" key="2">
    <source>
        <dbReference type="EMBL" id="KAG2306796.1"/>
    </source>
</evidence>
<feature type="compositionally biased region" description="Basic residues" evidence="1">
    <location>
        <begin position="255"/>
        <end position="264"/>
    </location>
</feature>
<name>A0A8X7V9Y5_BRACI</name>
<reference evidence="2 3" key="1">
    <citation type="submission" date="2020-02" db="EMBL/GenBank/DDBJ databases">
        <authorList>
            <person name="Ma Q."/>
            <person name="Huang Y."/>
            <person name="Song X."/>
            <person name="Pei D."/>
        </authorList>
    </citation>
    <scope>NUCLEOTIDE SEQUENCE [LARGE SCALE GENOMIC DNA]</scope>
    <source>
        <strain evidence="2">Sxm20200214</strain>
        <tissue evidence="2">Leaf</tissue>
    </source>
</reference>